<evidence type="ECO:0000313" key="1">
    <source>
        <dbReference type="EMBL" id="PSS35417.1"/>
    </source>
</evidence>
<organism evidence="1 2">
    <name type="scientific">Hermanssonia centrifuga</name>
    <dbReference type="NCBI Taxonomy" id="98765"/>
    <lineage>
        <taxon>Eukaryota</taxon>
        <taxon>Fungi</taxon>
        <taxon>Dikarya</taxon>
        <taxon>Basidiomycota</taxon>
        <taxon>Agaricomycotina</taxon>
        <taxon>Agaricomycetes</taxon>
        <taxon>Polyporales</taxon>
        <taxon>Meruliaceae</taxon>
        <taxon>Hermanssonia</taxon>
    </lineage>
</organism>
<dbReference type="EMBL" id="MLYV02000126">
    <property type="protein sequence ID" value="PSS35417.1"/>
    <property type="molecule type" value="Genomic_DNA"/>
</dbReference>
<protein>
    <submittedName>
        <fullName evidence="1">Uncharacterized protein</fullName>
    </submittedName>
</protein>
<sequence length="155" mass="17542">MYPRYIYTLFAGYLSSTRQSGQTDHTAHISQLRESAHPGGPQVGGCAGLNLQFGESHLIYMIRQIGQLMCCLIAVMGTLETYSEEHVIKEINIPELFHVGTCRRKLVRKNSHEVSLGFHPPREVVSDSIKRREGERSRVVRRHSLAVSAHRMTEV</sequence>
<name>A0A2R6RZI7_9APHY</name>
<dbReference type="AlphaFoldDB" id="A0A2R6RZI7"/>
<proteinExistence type="predicted"/>
<gene>
    <name evidence="1" type="ORF">PHLCEN_2v1572</name>
</gene>
<reference evidence="1 2" key="1">
    <citation type="submission" date="2018-02" db="EMBL/GenBank/DDBJ databases">
        <title>Genome sequence of the basidiomycete white-rot fungus Phlebia centrifuga.</title>
        <authorList>
            <person name="Granchi Z."/>
            <person name="Peng M."/>
            <person name="de Vries R.P."/>
            <person name="Hilden K."/>
            <person name="Makela M.R."/>
            <person name="Grigoriev I."/>
            <person name="Riley R."/>
        </authorList>
    </citation>
    <scope>NUCLEOTIDE SEQUENCE [LARGE SCALE GENOMIC DNA]</scope>
    <source>
        <strain evidence="1 2">FBCC195</strain>
    </source>
</reference>
<dbReference type="Proteomes" id="UP000186601">
    <property type="component" value="Unassembled WGS sequence"/>
</dbReference>
<comment type="caution">
    <text evidence="1">The sequence shown here is derived from an EMBL/GenBank/DDBJ whole genome shotgun (WGS) entry which is preliminary data.</text>
</comment>
<evidence type="ECO:0000313" key="2">
    <source>
        <dbReference type="Proteomes" id="UP000186601"/>
    </source>
</evidence>
<accession>A0A2R6RZI7</accession>
<keyword evidence="2" id="KW-1185">Reference proteome</keyword>